<sequence length="49" mass="6073">ASHFVWTLRVRVQTQYSWIPFNFLQYASSRMTEYYTRKKEFVHQELPTT</sequence>
<dbReference type="GO" id="GO:0016301">
    <property type="term" value="F:kinase activity"/>
    <property type="evidence" value="ECO:0007669"/>
    <property type="project" value="UniProtKB-KW"/>
</dbReference>
<dbReference type="EMBL" id="JASAOG010000005">
    <property type="protein sequence ID" value="KAK0068473.1"/>
    <property type="molecule type" value="Genomic_DNA"/>
</dbReference>
<gene>
    <name evidence="1" type="ORF">Bpfe_002408</name>
</gene>
<keyword evidence="1" id="KW-0418">Kinase</keyword>
<dbReference type="SUPFAM" id="SSF56112">
    <property type="entry name" value="Protein kinase-like (PK-like)"/>
    <property type="match status" value="1"/>
</dbReference>
<protein>
    <submittedName>
        <fullName evidence="1">Ethanolamine kinase 1</fullName>
    </submittedName>
</protein>
<keyword evidence="1" id="KW-0808">Transferase</keyword>
<accession>A0AAD8C9C8</accession>
<name>A0AAD8C9C8_BIOPF</name>
<feature type="non-terminal residue" evidence="1">
    <location>
        <position position="49"/>
    </location>
</feature>
<dbReference type="Gene3D" id="3.90.1200.10">
    <property type="match status" value="1"/>
</dbReference>
<organism evidence="1 2">
    <name type="scientific">Biomphalaria pfeifferi</name>
    <name type="common">Bloodfluke planorb</name>
    <name type="synonym">Freshwater snail</name>
    <dbReference type="NCBI Taxonomy" id="112525"/>
    <lineage>
        <taxon>Eukaryota</taxon>
        <taxon>Metazoa</taxon>
        <taxon>Spiralia</taxon>
        <taxon>Lophotrochozoa</taxon>
        <taxon>Mollusca</taxon>
        <taxon>Gastropoda</taxon>
        <taxon>Heterobranchia</taxon>
        <taxon>Euthyneura</taxon>
        <taxon>Panpulmonata</taxon>
        <taxon>Hygrophila</taxon>
        <taxon>Lymnaeoidea</taxon>
        <taxon>Planorbidae</taxon>
        <taxon>Biomphalaria</taxon>
    </lineage>
</organism>
<dbReference type="Proteomes" id="UP001233172">
    <property type="component" value="Unassembled WGS sequence"/>
</dbReference>
<keyword evidence="2" id="KW-1185">Reference proteome</keyword>
<reference evidence="1" key="2">
    <citation type="submission" date="2023-04" db="EMBL/GenBank/DDBJ databases">
        <authorList>
            <person name="Bu L."/>
            <person name="Lu L."/>
            <person name="Laidemitt M.R."/>
            <person name="Zhang S.M."/>
            <person name="Mutuku M."/>
            <person name="Mkoji G."/>
            <person name="Steinauer M."/>
            <person name="Loker E.S."/>
        </authorList>
    </citation>
    <scope>NUCLEOTIDE SEQUENCE</scope>
    <source>
        <strain evidence="1">KasaAsao</strain>
        <tissue evidence="1">Whole Snail</tissue>
    </source>
</reference>
<proteinExistence type="predicted"/>
<reference evidence="1" key="1">
    <citation type="journal article" date="2023" name="PLoS Negl. Trop. Dis.">
        <title>A genome sequence for Biomphalaria pfeifferi, the major vector snail for the human-infecting parasite Schistosoma mansoni.</title>
        <authorList>
            <person name="Bu L."/>
            <person name="Lu L."/>
            <person name="Laidemitt M.R."/>
            <person name="Zhang S.M."/>
            <person name="Mutuku M."/>
            <person name="Mkoji G."/>
            <person name="Steinauer M."/>
            <person name="Loker E.S."/>
        </authorList>
    </citation>
    <scope>NUCLEOTIDE SEQUENCE</scope>
    <source>
        <strain evidence="1">KasaAsao</strain>
    </source>
</reference>
<dbReference type="AlphaFoldDB" id="A0AAD8C9C8"/>
<comment type="caution">
    <text evidence="1">The sequence shown here is derived from an EMBL/GenBank/DDBJ whole genome shotgun (WGS) entry which is preliminary data.</text>
</comment>
<evidence type="ECO:0000313" key="2">
    <source>
        <dbReference type="Proteomes" id="UP001233172"/>
    </source>
</evidence>
<evidence type="ECO:0000313" key="1">
    <source>
        <dbReference type="EMBL" id="KAK0068473.1"/>
    </source>
</evidence>
<dbReference type="InterPro" id="IPR011009">
    <property type="entry name" value="Kinase-like_dom_sf"/>
</dbReference>